<accession>A0A2G8SJT7</accession>
<evidence type="ECO:0000313" key="2">
    <source>
        <dbReference type="EMBL" id="PIL33808.1"/>
    </source>
</evidence>
<gene>
    <name evidence="2" type="ORF">GSI_04433</name>
</gene>
<evidence type="ECO:0008006" key="4">
    <source>
        <dbReference type="Google" id="ProtNLM"/>
    </source>
</evidence>
<evidence type="ECO:0000313" key="3">
    <source>
        <dbReference type="Proteomes" id="UP000230002"/>
    </source>
</evidence>
<keyword evidence="3" id="KW-1185">Reference proteome</keyword>
<feature type="compositionally biased region" description="Acidic residues" evidence="1">
    <location>
        <begin position="601"/>
        <end position="610"/>
    </location>
</feature>
<reference evidence="2 3" key="1">
    <citation type="journal article" date="2015" name="Sci. Rep.">
        <title>Chromosome-level genome map provides insights into diverse defense mechanisms in the medicinal fungus Ganoderma sinense.</title>
        <authorList>
            <person name="Zhu Y."/>
            <person name="Xu J."/>
            <person name="Sun C."/>
            <person name="Zhou S."/>
            <person name="Xu H."/>
            <person name="Nelson D.R."/>
            <person name="Qian J."/>
            <person name="Song J."/>
            <person name="Luo H."/>
            <person name="Xiang L."/>
            <person name="Li Y."/>
            <person name="Xu Z."/>
            <person name="Ji A."/>
            <person name="Wang L."/>
            <person name="Lu S."/>
            <person name="Hayward A."/>
            <person name="Sun W."/>
            <person name="Li X."/>
            <person name="Schwartz D.C."/>
            <person name="Wang Y."/>
            <person name="Chen S."/>
        </authorList>
    </citation>
    <scope>NUCLEOTIDE SEQUENCE [LARGE SCALE GENOMIC DNA]</scope>
    <source>
        <strain evidence="2 3">ZZ0214-1</strain>
    </source>
</reference>
<proteinExistence type="predicted"/>
<dbReference type="Proteomes" id="UP000230002">
    <property type="component" value="Unassembled WGS sequence"/>
</dbReference>
<organism evidence="2 3">
    <name type="scientific">Ganoderma sinense ZZ0214-1</name>
    <dbReference type="NCBI Taxonomy" id="1077348"/>
    <lineage>
        <taxon>Eukaryota</taxon>
        <taxon>Fungi</taxon>
        <taxon>Dikarya</taxon>
        <taxon>Basidiomycota</taxon>
        <taxon>Agaricomycotina</taxon>
        <taxon>Agaricomycetes</taxon>
        <taxon>Polyporales</taxon>
        <taxon>Polyporaceae</taxon>
        <taxon>Ganoderma</taxon>
    </lineage>
</organism>
<evidence type="ECO:0000256" key="1">
    <source>
        <dbReference type="SAM" id="MobiDB-lite"/>
    </source>
</evidence>
<feature type="compositionally biased region" description="Acidic residues" evidence="1">
    <location>
        <begin position="570"/>
        <end position="588"/>
    </location>
</feature>
<dbReference type="AlphaFoldDB" id="A0A2G8SJT7"/>
<dbReference type="Gene3D" id="3.80.10.10">
    <property type="entry name" value="Ribonuclease Inhibitor"/>
    <property type="match status" value="1"/>
</dbReference>
<dbReference type="InterPro" id="IPR032675">
    <property type="entry name" value="LRR_dom_sf"/>
</dbReference>
<dbReference type="SUPFAM" id="SSF52047">
    <property type="entry name" value="RNI-like"/>
    <property type="match status" value="1"/>
</dbReference>
<comment type="caution">
    <text evidence="2">The sequence shown here is derived from an EMBL/GenBank/DDBJ whole genome shotgun (WGS) entry which is preliminary data.</text>
</comment>
<name>A0A2G8SJT7_9APHY</name>
<feature type="region of interest" description="Disordered" evidence="1">
    <location>
        <begin position="544"/>
        <end position="610"/>
    </location>
</feature>
<dbReference type="EMBL" id="AYKW01000007">
    <property type="protein sequence ID" value="PIL33808.1"/>
    <property type="molecule type" value="Genomic_DNA"/>
</dbReference>
<dbReference type="OrthoDB" id="2801180at2759"/>
<protein>
    <recommendedName>
        <fullName evidence="4">F-box domain-containing protein</fullName>
    </recommendedName>
</protein>
<sequence length="610" mass="68366">MSAMSTPQSGKARVLSCPAVLTEIFNHLEPGRCTPKERRTTSTIEHLSACRRALLMSALTCRTLSDIALDVLWQVLNDIRPLLRLLPTYERPLPVIVLRSQIMPVTWARFQSYAARVREVGYSPKIKQVHPSVWTFLAVKYEGSPLLPRLCRLDAPDLSPDNLSPLLLLLSPSLRSLSLSFGEKSGSDVAAPEVIAVALQHATQAAPRVESFHISGHNSFTRKHLSILQRFAELTELSLGATFLFDQTMIRQLSTTTFLRTLAITIGQVQPSTLELLANNFQSLNRLTLRGDLNNLVNFILAFSLPHLDSLTLHMHDCNDPKAFSPRFASMCQHLGLPKSLKHIDLRFCSGMLVQRQETLSQYLEPLLLFPKVERCNLIFYNTAPSVCDEDLIRLGDAWPNLQHLNFEEFTTDNERYGRFSKYGHLWCNAPDIQHPTMVGLTELARRCPTLRYLHLVTADVGTLPAVDAVSTLDHPLEKMLFDHVHNAASSGEKRCAAAEVLDAAFPKLSISRSAGHRLLLGRPETRHQWRRILMLMRIMRRQRKHPKSDADEGAGQSLADLNVDRELTDSDPEEDAFEEDGAMDLDSDSAANSEGSQESDGSEEVDDDE</sequence>
<dbReference type="STRING" id="1077348.A0A2G8SJT7"/>